<feature type="DNA-binding region" description="Homeobox" evidence="9">
    <location>
        <begin position="37"/>
        <end position="96"/>
    </location>
</feature>
<evidence type="ECO:0000256" key="1">
    <source>
        <dbReference type="ARBA" id="ARBA00004123"/>
    </source>
</evidence>
<dbReference type="GO" id="GO:0045944">
    <property type="term" value="P:positive regulation of transcription by RNA polymerase II"/>
    <property type="evidence" value="ECO:0007669"/>
    <property type="project" value="InterPro"/>
</dbReference>
<evidence type="ECO:0000256" key="3">
    <source>
        <dbReference type="ARBA" id="ARBA00022737"/>
    </source>
</evidence>
<keyword evidence="7 9" id="KW-0371">Homeobox</keyword>
<proteinExistence type="predicted"/>
<dbReference type="GO" id="GO:0046872">
    <property type="term" value="F:metal ion binding"/>
    <property type="evidence" value="ECO:0007669"/>
    <property type="project" value="UniProtKB-KW"/>
</dbReference>
<dbReference type="AlphaFoldDB" id="A0A1B6FKI4"/>
<feature type="domain" description="Homeobox" evidence="12">
    <location>
        <begin position="35"/>
        <end position="95"/>
    </location>
</feature>
<name>A0A1B6FKI4_9HEMI</name>
<dbReference type="PROSITE" id="PS50071">
    <property type="entry name" value="HOMEOBOX_2"/>
    <property type="match status" value="1"/>
</dbReference>
<keyword evidence="8 9" id="KW-0539">Nucleus</keyword>
<dbReference type="InterPro" id="IPR017970">
    <property type="entry name" value="Homeobox_CS"/>
</dbReference>
<dbReference type="InterPro" id="IPR009057">
    <property type="entry name" value="Homeodomain-like_sf"/>
</dbReference>
<evidence type="ECO:0000256" key="7">
    <source>
        <dbReference type="ARBA" id="ARBA00023155"/>
    </source>
</evidence>
<dbReference type="EMBL" id="GECZ01019043">
    <property type="protein sequence ID" value="JAS50726.1"/>
    <property type="molecule type" value="Transcribed_RNA"/>
</dbReference>
<evidence type="ECO:0000256" key="4">
    <source>
        <dbReference type="ARBA" id="ARBA00022833"/>
    </source>
</evidence>
<keyword evidence="2" id="KW-0479">Metal-binding</keyword>
<dbReference type="InterPro" id="IPR047169">
    <property type="entry name" value="ISL1/2-like"/>
</dbReference>
<comment type="subcellular location">
    <subcellularLocation>
        <location evidence="1 9 10">Nucleus</location>
    </subcellularLocation>
</comment>
<feature type="non-terminal residue" evidence="13">
    <location>
        <position position="142"/>
    </location>
</feature>
<dbReference type="GO" id="GO:0007409">
    <property type="term" value="P:axonogenesis"/>
    <property type="evidence" value="ECO:0007669"/>
    <property type="project" value="TreeGrafter"/>
</dbReference>
<accession>A0A1B6FKI4</accession>
<dbReference type="Gene3D" id="1.10.10.60">
    <property type="entry name" value="Homeodomain-like"/>
    <property type="match status" value="1"/>
</dbReference>
<dbReference type="PANTHER" id="PTHR24204">
    <property type="entry name" value="INSULIN GENE ENHANCER PROTEIN"/>
    <property type="match status" value="1"/>
</dbReference>
<dbReference type="GO" id="GO:0005634">
    <property type="term" value="C:nucleus"/>
    <property type="evidence" value="ECO:0007669"/>
    <property type="project" value="UniProtKB-SubCell"/>
</dbReference>
<organism evidence="13">
    <name type="scientific">Cuerna arida</name>
    <dbReference type="NCBI Taxonomy" id="1464854"/>
    <lineage>
        <taxon>Eukaryota</taxon>
        <taxon>Metazoa</taxon>
        <taxon>Ecdysozoa</taxon>
        <taxon>Arthropoda</taxon>
        <taxon>Hexapoda</taxon>
        <taxon>Insecta</taxon>
        <taxon>Pterygota</taxon>
        <taxon>Neoptera</taxon>
        <taxon>Paraneoptera</taxon>
        <taxon>Hemiptera</taxon>
        <taxon>Auchenorrhyncha</taxon>
        <taxon>Membracoidea</taxon>
        <taxon>Cicadellidae</taxon>
        <taxon>Cicadellinae</taxon>
        <taxon>Proconiini</taxon>
        <taxon>Cuerna</taxon>
    </lineage>
</organism>
<feature type="non-terminal residue" evidence="13">
    <location>
        <position position="1"/>
    </location>
</feature>
<evidence type="ECO:0000259" key="12">
    <source>
        <dbReference type="PROSITE" id="PS50071"/>
    </source>
</evidence>
<feature type="compositionally biased region" description="Polar residues" evidence="11">
    <location>
        <begin position="1"/>
        <end position="30"/>
    </location>
</feature>
<dbReference type="SUPFAM" id="SSF46689">
    <property type="entry name" value="Homeodomain-like"/>
    <property type="match status" value="1"/>
</dbReference>
<evidence type="ECO:0000256" key="5">
    <source>
        <dbReference type="ARBA" id="ARBA00023038"/>
    </source>
</evidence>
<evidence type="ECO:0000256" key="8">
    <source>
        <dbReference type="ARBA" id="ARBA00023242"/>
    </source>
</evidence>
<dbReference type="InterPro" id="IPR001356">
    <property type="entry name" value="HD"/>
</dbReference>
<evidence type="ECO:0000256" key="9">
    <source>
        <dbReference type="PROSITE-ProRule" id="PRU00108"/>
    </source>
</evidence>
<evidence type="ECO:0000256" key="2">
    <source>
        <dbReference type="ARBA" id="ARBA00022723"/>
    </source>
</evidence>
<dbReference type="PANTHER" id="PTHR24204:SF8">
    <property type="entry name" value="TAILUP, ISOFORM A"/>
    <property type="match status" value="1"/>
</dbReference>
<dbReference type="GO" id="GO:0000981">
    <property type="term" value="F:DNA-binding transcription factor activity, RNA polymerase II-specific"/>
    <property type="evidence" value="ECO:0007669"/>
    <property type="project" value="InterPro"/>
</dbReference>
<evidence type="ECO:0000313" key="13">
    <source>
        <dbReference type="EMBL" id="JAS50726.1"/>
    </source>
</evidence>
<dbReference type="GO" id="GO:0003677">
    <property type="term" value="F:DNA binding"/>
    <property type="evidence" value="ECO:0007669"/>
    <property type="project" value="UniProtKB-UniRule"/>
</dbReference>
<reference evidence="13" key="1">
    <citation type="submission" date="2015-11" db="EMBL/GenBank/DDBJ databases">
        <title>De novo transcriptome assembly of four potential Pierce s Disease insect vectors from Arizona vineyards.</title>
        <authorList>
            <person name="Tassone E.E."/>
        </authorList>
    </citation>
    <scope>NUCLEOTIDE SEQUENCE</scope>
</reference>
<keyword evidence="3" id="KW-0677">Repeat</keyword>
<feature type="region of interest" description="Disordered" evidence="11">
    <location>
        <begin position="1"/>
        <end position="40"/>
    </location>
</feature>
<evidence type="ECO:0000256" key="11">
    <source>
        <dbReference type="SAM" id="MobiDB-lite"/>
    </source>
</evidence>
<dbReference type="CDD" id="cd00086">
    <property type="entry name" value="homeodomain"/>
    <property type="match status" value="1"/>
</dbReference>
<keyword evidence="5" id="KW-0440">LIM domain</keyword>
<sequence>NLTNHNANSSDSGSENGSHKGANSTRQKGNANADGKPTRVRTVLNEKQLQILRQCYSANPRPDALMKEQLVEMTKLNPRVIRVWFQNKRCKDKKKTILIRQQNQDNDGRGSRYGSMNAIPMIATSPVRHDLPQGSLSLDVQS</sequence>
<keyword evidence="4" id="KW-0862">Zinc</keyword>
<dbReference type="PROSITE" id="PS00027">
    <property type="entry name" value="HOMEOBOX_1"/>
    <property type="match status" value="1"/>
</dbReference>
<gene>
    <name evidence="13" type="ORF">g.3235</name>
</gene>
<keyword evidence="6 9" id="KW-0238">DNA-binding</keyword>
<dbReference type="SMART" id="SM00389">
    <property type="entry name" value="HOX"/>
    <property type="match status" value="1"/>
</dbReference>
<protein>
    <recommendedName>
        <fullName evidence="12">Homeobox domain-containing protein</fullName>
    </recommendedName>
</protein>
<dbReference type="GO" id="GO:0048665">
    <property type="term" value="P:neuron fate specification"/>
    <property type="evidence" value="ECO:0007669"/>
    <property type="project" value="InterPro"/>
</dbReference>
<dbReference type="FunFam" id="1.10.10.60:FF:000041">
    <property type="entry name" value="insulin gene enhancer protein ISL-1"/>
    <property type="match status" value="1"/>
</dbReference>
<evidence type="ECO:0000256" key="6">
    <source>
        <dbReference type="ARBA" id="ARBA00023125"/>
    </source>
</evidence>
<dbReference type="Pfam" id="PF00046">
    <property type="entry name" value="Homeodomain"/>
    <property type="match status" value="1"/>
</dbReference>
<evidence type="ECO:0000256" key="10">
    <source>
        <dbReference type="RuleBase" id="RU000682"/>
    </source>
</evidence>